<evidence type="ECO:0000256" key="3">
    <source>
        <dbReference type="ARBA" id="ARBA00022448"/>
    </source>
</evidence>
<proteinExistence type="inferred from homology"/>
<dbReference type="SUPFAM" id="SSF53850">
    <property type="entry name" value="Periplasmic binding protein-like II"/>
    <property type="match status" value="1"/>
</dbReference>
<feature type="chain" id="PRO_5044537314" evidence="5">
    <location>
        <begin position="28"/>
        <end position="501"/>
    </location>
</feature>
<gene>
    <name evidence="7" type="ORF">BG36_15285</name>
    <name evidence="8" type="ORF">DES43_12617</name>
</gene>
<evidence type="ECO:0000256" key="5">
    <source>
        <dbReference type="SAM" id="SignalP"/>
    </source>
</evidence>
<dbReference type="STRING" id="69279.BG36_15285"/>
<dbReference type="PANTHER" id="PTHR30290:SF9">
    <property type="entry name" value="OLIGOPEPTIDE-BINDING PROTEIN APPA"/>
    <property type="match status" value="1"/>
</dbReference>
<evidence type="ECO:0000256" key="2">
    <source>
        <dbReference type="ARBA" id="ARBA00005695"/>
    </source>
</evidence>
<dbReference type="EMBL" id="SNZF01000026">
    <property type="protein sequence ID" value="TDR32640.1"/>
    <property type="molecule type" value="Genomic_DNA"/>
</dbReference>
<dbReference type="InterPro" id="IPR039424">
    <property type="entry name" value="SBP_5"/>
</dbReference>
<reference evidence="7 9" key="1">
    <citation type="submission" date="2014-02" db="EMBL/GenBank/DDBJ databases">
        <title>Aquamicrobium defluvii Genome sequencing.</title>
        <authorList>
            <person name="Wang X."/>
        </authorList>
    </citation>
    <scope>NUCLEOTIDE SEQUENCE [LARGE SCALE GENOMIC DNA]</scope>
    <source>
        <strain evidence="7 9">W13Z1</strain>
    </source>
</reference>
<dbReference type="InterPro" id="IPR030678">
    <property type="entry name" value="Peptide/Ni-bd"/>
</dbReference>
<reference evidence="8 10" key="2">
    <citation type="submission" date="2019-03" db="EMBL/GenBank/DDBJ databases">
        <title>Genomic Encyclopedia of Type Strains, Phase IV (KMG-IV): sequencing the most valuable type-strain genomes for metagenomic binning, comparative biology and taxonomic classification.</title>
        <authorList>
            <person name="Goeker M."/>
        </authorList>
    </citation>
    <scope>NUCLEOTIDE SEQUENCE [LARGE SCALE GENOMIC DNA]</scope>
    <source>
        <strain evidence="8 10">DSM 11603</strain>
    </source>
</reference>
<dbReference type="Gene3D" id="3.10.105.10">
    <property type="entry name" value="Dipeptide-binding Protein, Domain 3"/>
    <property type="match status" value="1"/>
</dbReference>
<protein>
    <submittedName>
        <fullName evidence="8">Peptide/nickel transport system substrate-binding protein</fullName>
    </submittedName>
</protein>
<organism evidence="7 9">
    <name type="scientific">Aquamicrobium defluvii</name>
    <dbReference type="NCBI Taxonomy" id="69279"/>
    <lineage>
        <taxon>Bacteria</taxon>
        <taxon>Pseudomonadati</taxon>
        <taxon>Pseudomonadota</taxon>
        <taxon>Alphaproteobacteria</taxon>
        <taxon>Hyphomicrobiales</taxon>
        <taxon>Phyllobacteriaceae</taxon>
        <taxon>Aquamicrobium</taxon>
    </lineage>
</organism>
<evidence type="ECO:0000313" key="9">
    <source>
        <dbReference type="Proteomes" id="UP000019849"/>
    </source>
</evidence>
<evidence type="ECO:0000256" key="4">
    <source>
        <dbReference type="ARBA" id="ARBA00022729"/>
    </source>
</evidence>
<dbReference type="GO" id="GO:1904680">
    <property type="term" value="F:peptide transmembrane transporter activity"/>
    <property type="evidence" value="ECO:0007669"/>
    <property type="project" value="TreeGrafter"/>
</dbReference>
<dbReference type="RefSeq" id="WP_035031382.1">
    <property type="nucleotide sequence ID" value="NZ_KK073904.1"/>
</dbReference>
<evidence type="ECO:0000313" key="10">
    <source>
        <dbReference type="Proteomes" id="UP000294958"/>
    </source>
</evidence>
<keyword evidence="3" id="KW-0813">Transport</keyword>
<dbReference type="eggNOG" id="COG0747">
    <property type="taxonomic scope" value="Bacteria"/>
</dbReference>
<dbReference type="GO" id="GO:0030288">
    <property type="term" value="C:outer membrane-bounded periplasmic space"/>
    <property type="evidence" value="ECO:0007669"/>
    <property type="project" value="UniProtKB-ARBA"/>
</dbReference>
<dbReference type="PANTHER" id="PTHR30290">
    <property type="entry name" value="PERIPLASMIC BINDING COMPONENT OF ABC TRANSPORTER"/>
    <property type="match status" value="1"/>
</dbReference>
<dbReference type="InterPro" id="IPR000914">
    <property type="entry name" value="SBP_5_dom"/>
</dbReference>
<evidence type="ECO:0000313" key="8">
    <source>
        <dbReference type="EMBL" id="TDR32640.1"/>
    </source>
</evidence>
<dbReference type="PATRIC" id="fig|69279.3.peg.4120"/>
<feature type="signal peptide" evidence="5">
    <location>
        <begin position="1"/>
        <end position="27"/>
    </location>
</feature>
<dbReference type="Proteomes" id="UP000019849">
    <property type="component" value="Unassembled WGS sequence"/>
</dbReference>
<keyword evidence="10" id="KW-1185">Reference proteome</keyword>
<feature type="domain" description="Solute-binding protein family 5" evidence="6">
    <location>
        <begin position="73"/>
        <end position="422"/>
    </location>
</feature>
<dbReference type="PIRSF" id="PIRSF002741">
    <property type="entry name" value="MppA"/>
    <property type="match status" value="1"/>
</dbReference>
<evidence type="ECO:0000256" key="1">
    <source>
        <dbReference type="ARBA" id="ARBA00004418"/>
    </source>
</evidence>
<dbReference type="Gene3D" id="3.40.190.10">
    <property type="entry name" value="Periplasmic binding protein-like II"/>
    <property type="match status" value="1"/>
</dbReference>
<dbReference type="Pfam" id="PF00496">
    <property type="entry name" value="SBP_bac_5"/>
    <property type="match status" value="1"/>
</dbReference>
<comment type="caution">
    <text evidence="7">The sequence shown here is derived from an EMBL/GenBank/DDBJ whole genome shotgun (WGS) entry which is preliminary data.</text>
</comment>
<dbReference type="AlphaFoldDB" id="A0A011TER8"/>
<name>A0A011TER8_9HYPH</name>
<dbReference type="Gene3D" id="3.90.76.10">
    <property type="entry name" value="Dipeptide-binding Protein, Domain 1"/>
    <property type="match status" value="1"/>
</dbReference>
<dbReference type="GO" id="GO:0015833">
    <property type="term" value="P:peptide transport"/>
    <property type="evidence" value="ECO:0007669"/>
    <property type="project" value="TreeGrafter"/>
</dbReference>
<evidence type="ECO:0000313" key="7">
    <source>
        <dbReference type="EMBL" id="EXL02362.1"/>
    </source>
</evidence>
<accession>A0A011TER8</accession>
<comment type="subcellular location">
    <subcellularLocation>
        <location evidence="1">Periplasm</location>
    </subcellularLocation>
</comment>
<comment type="similarity">
    <text evidence="2">Belongs to the bacterial solute-binding protein 5 family.</text>
</comment>
<sequence length="501" mass="55851">MKSLGKWVGAAALALVVALGAPKPLVAQEAQLIVAQSAEPVGLDAARNNLQHSLNVAFNIQDRLFDPLEDGGVGPGLAESWEFTSNTTLKVKLREGLKFHNGEDVDAEAVKFSLERLLDPAIASPHAARMQQITGVRIIDPLTVEFTTSEPFAPILHLMSIYLPIVPPKATAGTDPDTFNRHPIGAGPYVFEKWDRGGDIVLKAFDGYWAGKPAYDRLVFRTIPEESARVAALLTGEVGLVEGISRNSQDMIEKSGRGSLTNSMGIMNYIGLNTYEKPFDDQRVRQALNHGINRELINKALFGEKAILTAGPLSPRTFGADLTLQPYAYDMEKAKALLAEAGYPEGFSTTLSYPTDMVQIQEQAQVIAADLAKIGVKVELRPLDRSVMVEQYRARKQDMYVYWWDDNPEPDRYAYTLFHSNSRDYYYKNPETDALLAKGRSALDRAEREKIYQQFDRKLYEEAPWVYLYVIPVAYGVAPDVQYEGRRDGFLFMRFASPKNG</sequence>
<dbReference type="OrthoDB" id="9803988at2"/>
<dbReference type="GO" id="GO:0043190">
    <property type="term" value="C:ATP-binding cassette (ABC) transporter complex"/>
    <property type="evidence" value="ECO:0007669"/>
    <property type="project" value="InterPro"/>
</dbReference>
<evidence type="ECO:0000259" key="6">
    <source>
        <dbReference type="Pfam" id="PF00496"/>
    </source>
</evidence>
<dbReference type="HOGENOM" id="CLU_017028_7_4_5"/>
<dbReference type="CDD" id="cd00995">
    <property type="entry name" value="PBP2_NikA_DppA_OppA_like"/>
    <property type="match status" value="1"/>
</dbReference>
<dbReference type="EMBL" id="JENY01000032">
    <property type="protein sequence ID" value="EXL02362.1"/>
    <property type="molecule type" value="Genomic_DNA"/>
</dbReference>
<dbReference type="Proteomes" id="UP000294958">
    <property type="component" value="Unassembled WGS sequence"/>
</dbReference>
<keyword evidence="4 5" id="KW-0732">Signal</keyword>